<sequence>MTRPTKQKRNLSQKSGNAKRHTRKNNQDCNSSWLYSLFHNLRTYSNPNSRKPRNDKVLRQVPGQIIDEEAVERSLCAERSYRLLESYQKCRGSCADYEHYVHKDDTIGDVASCWKCKATTQGKNPIPKEQGKFRKNPEVILRNLSFPCFPEVIKSRERHVLPVLERGKILLVKRYNNAEKLVPGVEEYAEIPITESGSVEEIMYSVLQYYRFRSHFLPHLCFNNLWVCGIEKIDETHYRCKLNL</sequence>
<dbReference type="Proteomes" id="UP000016936">
    <property type="component" value="Unassembled WGS sequence"/>
</dbReference>
<evidence type="ECO:0000313" key="2">
    <source>
        <dbReference type="EMBL" id="EMD86801.1"/>
    </source>
</evidence>
<dbReference type="HOGENOM" id="CLU_1137899_0_0_1"/>
<gene>
    <name evidence="2" type="ORF">COCHEDRAFT_1034561</name>
</gene>
<organism evidence="2 3">
    <name type="scientific">Cochliobolus heterostrophus (strain C5 / ATCC 48332 / race O)</name>
    <name type="common">Southern corn leaf blight fungus</name>
    <name type="synonym">Bipolaris maydis</name>
    <dbReference type="NCBI Taxonomy" id="701091"/>
    <lineage>
        <taxon>Eukaryota</taxon>
        <taxon>Fungi</taxon>
        <taxon>Dikarya</taxon>
        <taxon>Ascomycota</taxon>
        <taxon>Pezizomycotina</taxon>
        <taxon>Dothideomycetes</taxon>
        <taxon>Pleosporomycetidae</taxon>
        <taxon>Pleosporales</taxon>
        <taxon>Pleosporineae</taxon>
        <taxon>Pleosporaceae</taxon>
        <taxon>Bipolaris</taxon>
    </lineage>
</organism>
<name>M2TYC2_COCH5</name>
<keyword evidence="3" id="KW-1185">Reference proteome</keyword>
<feature type="region of interest" description="Disordered" evidence="1">
    <location>
        <begin position="1"/>
        <end position="27"/>
    </location>
</feature>
<protein>
    <submittedName>
        <fullName evidence="2">Uncharacterized protein</fullName>
    </submittedName>
</protein>
<reference evidence="2 3" key="1">
    <citation type="journal article" date="2012" name="PLoS Pathog.">
        <title>Diverse lifestyles and strategies of plant pathogenesis encoded in the genomes of eighteen Dothideomycetes fungi.</title>
        <authorList>
            <person name="Ohm R.A."/>
            <person name="Feau N."/>
            <person name="Henrissat B."/>
            <person name="Schoch C.L."/>
            <person name="Horwitz B.A."/>
            <person name="Barry K.W."/>
            <person name="Condon B.J."/>
            <person name="Copeland A.C."/>
            <person name="Dhillon B."/>
            <person name="Glaser F."/>
            <person name="Hesse C.N."/>
            <person name="Kosti I."/>
            <person name="LaButti K."/>
            <person name="Lindquist E.A."/>
            <person name="Lucas S."/>
            <person name="Salamov A.A."/>
            <person name="Bradshaw R.E."/>
            <person name="Ciuffetti L."/>
            <person name="Hamelin R.C."/>
            <person name="Kema G.H.J."/>
            <person name="Lawrence C."/>
            <person name="Scott J.A."/>
            <person name="Spatafora J.W."/>
            <person name="Turgeon B.G."/>
            <person name="de Wit P.J.G.M."/>
            <person name="Zhong S."/>
            <person name="Goodwin S.B."/>
            <person name="Grigoriev I.V."/>
        </authorList>
    </citation>
    <scope>NUCLEOTIDE SEQUENCE [LARGE SCALE GENOMIC DNA]</scope>
    <source>
        <strain evidence="3">C5 / ATCC 48332 / race O</strain>
    </source>
</reference>
<dbReference type="EMBL" id="KB445584">
    <property type="protein sequence ID" value="EMD86801.1"/>
    <property type="molecule type" value="Genomic_DNA"/>
</dbReference>
<feature type="compositionally biased region" description="Basic residues" evidence="1">
    <location>
        <begin position="1"/>
        <end position="24"/>
    </location>
</feature>
<evidence type="ECO:0000313" key="3">
    <source>
        <dbReference type="Proteomes" id="UP000016936"/>
    </source>
</evidence>
<dbReference type="AlphaFoldDB" id="M2TYC2"/>
<reference evidence="3" key="2">
    <citation type="journal article" date="2013" name="PLoS Genet.">
        <title>Comparative genome structure, secondary metabolite, and effector coding capacity across Cochliobolus pathogens.</title>
        <authorList>
            <person name="Condon B.J."/>
            <person name="Leng Y."/>
            <person name="Wu D."/>
            <person name="Bushley K.E."/>
            <person name="Ohm R.A."/>
            <person name="Otillar R."/>
            <person name="Martin J."/>
            <person name="Schackwitz W."/>
            <person name="Grimwood J."/>
            <person name="MohdZainudin N."/>
            <person name="Xue C."/>
            <person name="Wang R."/>
            <person name="Manning V.A."/>
            <person name="Dhillon B."/>
            <person name="Tu Z.J."/>
            <person name="Steffenson B.J."/>
            <person name="Salamov A."/>
            <person name="Sun H."/>
            <person name="Lowry S."/>
            <person name="LaButti K."/>
            <person name="Han J."/>
            <person name="Copeland A."/>
            <person name="Lindquist E."/>
            <person name="Barry K."/>
            <person name="Schmutz J."/>
            <person name="Baker S.E."/>
            <person name="Ciuffetti L.M."/>
            <person name="Grigoriev I.V."/>
            <person name="Zhong S."/>
            <person name="Turgeon B.G."/>
        </authorList>
    </citation>
    <scope>NUCLEOTIDE SEQUENCE [LARGE SCALE GENOMIC DNA]</scope>
    <source>
        <strain evidence="3">C5 / ATCC 48332 / race O</strain>
    </source>
</reference>
<proteinExistence type="predicted"/>
<accession>M2TYC2</accession>
<evidence type="ECO:0000256" key="1">
    <source>
        <dbReference type="SAM" id="MobiDB-lite"/>
    </source>
</evidence>